<dbReference type="EMBL" id="BPLF01000002">
    <property type="protein sequence ID" value="GIX62839.1"/>
    <property type="molecule type" value="Genomic_DNA"/>
</dbReference>
<organism evidence="1 2">
    <name type="scientific">Babesia caballi</name>
    <dbReference type="NCBI Taxonomy" id="5871"/>
    <lineage>
        <taxon>Eukaryota</taxon>
        <taxon>Sar</taxon>
        <taxon>Alveolata</taxon>
        <taxon>Apicomplexa</taxon>
        <taxon>Aconoidasida</taxon>
        <taxon>Piroplasmida</taxon>
        <taxon>Babesiidae</taxon>
        <taxon>Babesia</taxon>
    </lineage>
</organism>
<keyword evidence="2" id="KW-1185">Reference proteome</keyword>
<accession>A0AAV4LSN5</accession>
<dbReference type="AlphaFoldDB" id="A0AAV4LSN5"/>
<dbReference type="RefSeq" id="XP_067714908.1">
    <property type="nucleotide sequence ID" value="XM_067858807.1"/>
</dbReference>
<evidence type="ECO:0000313" key="2">
    <source>
        <dbReference type="Proteomes" id="UP001497744"/>
    </source>
</evidence>
<comment type="caution">
    <text evidence="1">The sequence shown here is derived from an EMBL/GenBank/DDBJ whole genome shotgun (WGS) entry which is preliminary data.</text>
</comment>
<dbReference type="Proteomes" id="UP001497744">
    <property type="component" value="Unassembled WGS sequence"/>
</dbReference>
<sequence>MTRCNGVPAPTSLKDALDFSGALCVNNGLKDSAGRELQTVAASHFSSYPDFLKQLQENGKPKLRGQAMQAPLYALYAASHAYLATKLPSLKNEEPPQTKNEIAKTFNGYGEAVTKLEPTGAKKLSVAYNTLLQQIQPVFNDDPPAPPSSSGAAAAGGVLGTAAIGGTAAALATNVDNVTTSLKSFIPIFK</sequence>
<gene>
    <name evidence="1" type="ORF">BcabD6B2_22740</name>
</gene>
<evidence type="ECO:0000313" key="1">
    <source>
        <dbReference type="EMBL" id="GIX62839.1"/>
    </source>
</evidence>
<proteinExistence type="predicted"/>
<name>A0AAV4LSN5_BABCB</name>
<dbReference type="GeneID" id="94194320"/>
<protein>
    <submittedName>
        <fullName evidence="1">T9SS type B sorting domain-containing protein</fullName>
    </submittedName>
</protein>
<reference evidence="1 2" key="1">
    <citation type="submission" date="2021-06" db="EMBL/GenBank/DDBJ databases">
        <title>Genome sequence of Babesia caballi.</title>
        <authorList>
            <person name="Yamagishi J."/>
            <person name="Kidaka T."/>
            <person name="Ochi A."/>
        </authorList>
    </citation>
    <scope>NUCLEOTIDE SEQUENCE [LARGE SCALE GENOMIC DNA]</scope>
    <source>
        <strain evidence="1">USDA-D6B2</strain>
    </source>
</reference>